<keyword evidence="4" id="KW-0297">G-protein coupled receptor</keyword>
<evidence type="ECO:0000256" key="2">
    <source>
        <dbReference type="ARBA" id="ARBA00022692"/>
    </source>
</evidence>
<protein>
    <recommendedName>
        <fullName evidence="9">G-protein coupled receptors family 1 profile domain-containing protein</fullName>
    </recommendedName>
</protein>
<comment type="subcellular location">
    <subcellularLocation>
        <location evidence="1">Membrane</location>
        <topology evidence="1">Multi-pass membrane protein</topology>
    </subcellularLocation>
</comment>
<reference evidence="10" key="1">
    <citation type="submission" date="2021-02" db="EMBL/GenBank/DDBJ databases">
        <authorList>
            <person name="Nowell W R."/>
        </authorList>
    </citation>
    <scope>NUCLEOTIDE SEQUENCE</scope>
</reference>
<feature type="transmembrane region" description="Helical" evidence="8">
    <location>
        <begin position="175"/>
        <end position="198"/>
    </location>
</feature>
<evidence type="ECO:0000256" key="4">
    <source>
        <dbReference type="ARBA" id="ARBA00023040"/>
    </source>
</evidence>
<feature type="transmembrane region" description="Helical" evidence="8">
    <location>
        <begin position="92"/>
        <end position="114"/>
    </location>
</feature>
<feature type="transmembrane region" description="Helical" evidence="8">
    <location>
        <begin position="51"/>
        <end position="72"/>
    </location>
</feature>
<organism evidence="10 11">
    <name type="scientific">Adineta steineri</name>
    <dbReference type="NCBI Taxonomy" id="433720"/>
    <lineage>
        <taxon>Eukaryota</taxon>
        <taxon>Metazoa</taxon>
        <taxon>Spiralia</taxon>
        <taxon>Gnathifera</taxon>
        <taxon>Rotifera</taxon>
        <taxon>Eurotatoria</taxon>
        <taxon>Bdelloidea</taxon>
        <taxon>Adinetida</taxon>
        <taxon>Adinetidae</taxon>
        <taxon>Adineta</taxon>
    </lineage>
</organism>
<dbReference type="Gene3D" id="1.20.1070.10">
    <property type="entry name" value="Rhodopsin 7-helix transmembrane proteins"/>
    <property type="match status" value="1"/>
</dbReference>
<evidence type="ECO:0000313" key="11">
    <source>
        <dbReference type="Proteomes" id="UP000663891"/>
    </source>
</evidence>
<name>A0A815CG85_9BILA</name>
<evidence type="ECO:0000313" key="10">
    <source>
        <dbReference type="EMBL" id="CAF1279938.1"/>
    </source>
</evidence>
<keyword evidence="5 8" id="KW-0472">Membrane</keyword>
<dbReference type="GO" id="GO:0004930">
    <property type="term" value="F:G protein-coupled receptor activity"/>
    <property type="evidence" value="ECO:0007669"/>
    <property type="project" value="UniProtKB-KW"/>
</dbReference>
<feature type="transmembrane region" description="Helical" evidence="8">
    <location>
        <begin position="263"/>
        <end position="285"/>
    </location>
</feature>
<dbReference type="OrthoDB" id="10083176at2759"/>
<keyword evidence="7" id="KW-0807">Transducer</keyword>
<keyword evidence="2 8" id="KW-0812">Transmembrane</keyword>
<dbReference type="PROSITE" id="PS50262">
    <property type="entry name" value="G_PROTEIN_RECEP_F1_2"/>
    <property type="match status" value="1"/>
</dbReference>
<evidence type="ECO:0000256" key="3">
    <source>
        <dbReference type="ARBA" id="ARBA00022989"/>
    </source>
</evidence>
<accession>A0A815CG85</accession>
<sequence>MASSIILQIIPKYGLYSDCITFAFGFIGNLLNLLVFVYLKCFRDQRCTFYLIIEIISIFINRSLSLSLDISASVYQSDLPTTSLIWCRIRTIVLGTTILTSYSMVCLAAIDQFFSTSYQLYLRQLFTFKLARCLVFLLIAIWFLHSLLFAFFYSIHPSAGCIIWNAIWIRYTTFFFYPFLLGFLPIIFASSFSFLAYRNVRRIVRRQIPIERRRFDRQITAMVLIRVVFFVCLILPHCCYRIYLINTYFIQTNSLQYAIGQLIQVLAGSLTNAQYGISFYLYIIISPRYRRQVKSVLRKKIWQRWKIWCCAAQNQVAPEIHISTVSNLELM</sequence>
<dbReference type="EMBL" id="CAJNON010000473">
    <property type="protein sequence ID" value="CAF1279938.1"/>
    <property type="molecule type" value="Genomic_DNA"/>
</dbReference>
<keyword evidence="6" id="KW-0675">Receptor</keyword>
<comment type="caution">
    <text evidence="10">The sequence shown here is derived from an EMBL/GenBank/DDBJ whole genome shotgun (WGS) entry which is preliminary data.</text>
</comment>
<dbReference type="Proteomes" id="UP000663891">
    <property type="component" value="Unassembled WGS sequence"/>
</dbReference>
<evidence type="ECO:0000256" key="5">
    <source>
        <dbReference type="ARBA" id="ARBA00023136"/>
    </source>
</evidence>
<feature type="transmembrane region" description="Helical" evidence="8">
    <location>
        <begin position="219"/>
        <end position="243"/>
    </location>
</feature>
<evidence type="ECO:0000256" key="8">
    <source>
        <dbReference type="SAM" id="Phobius"/>
    </source>
</evidence>
<evidence type="ECO:0000256" key="7">
    <source>
        <dbReference type="ARBA" id="ARBA00023224"/>
    </source>
</evidence>
<dbReference type="PANTHER" id="PTHR24243">
    <property type="entry name" value="G-PROTEIN COUPLED RECEPTOR"/>
    <property type="match status" value="1"/>
</dbReference>
<proteinExistence type="predicted"/>
<feature type="transmembrane region" description="Helical" evidence="8">
    <location>
        <begin position="134"/>
        <end position="155"/>
    </location>
</feature>
<feature type="domain" description="G-protein coupled receptors family 1 profile" evidence="9">
    <location>
        <begin position="28"/>
        <end position="282"/>
    </location>
</feature>
<dbReference type="SUPFAM" id="SSF81321">
    <property type="entry name" value="Family A G protein-coupled receptor-like"/>
    <property type="match status" value="1"/>
</dbReference>
<dbReference type="AlphaFoldDB" id="A0A815CG85"/>
<dbReference type="PANTHER" id="PTHR24243:SF230">
    <property type="entry name" value="G-PROTEIN COUPLED RECEPTORS FAMILY 1 PROFILE DOMAIN-CONTAINING PROTEIN"/>
    <property type="match status" value="1"/>
</dbReference>
<evidence type="ECO:0000256" key="1">
    <source>
        <dbReference type="ARBA" id="ARBA00004141"/>
    </source>
</evidence>
<keyword evidence="3 8" id="KW-1133">Transmembrane helix</keyword>
<dbReference type="GO" id="GO:0005886">
    <property type="term" value="C:plasma membrane"/>
    <property type="evidence" value="ECO:0007669"/>
    <property type="project" value="TreeGrafter"/>
</dbReference>
<evidence type="ECO:0000259" key="9">
    <source>
        <dbReference type="PROSITE" id="PS50262"/>
    </source>
</evidence>
<gene>
    <name evidence="10" type="ORF">VCS650_LOCUS29906</name>
</gene>
<feature type="transmembrane region" description="Helical" evidence="8">
    <location>
        <begin position="20"/>
        <end position="39"/>
    </location>
</feature>
<evidence type="ECO:0000256" key="6">
    <source>
        <dbReference type="ARBA" id="ARBA00023170"/>
    </source>
</evidence>
<dbReference type="InterPro" id="IPR017452">
    <property type="entry name" value="GPCR_Rhodpsn_7TM"/>
</dbReference>